<feature type="compositionally biased region" description="Polar residues" evidence="1">
    <location>
        <begin position="341"/>
        <end position="369"/>
    </location>
</feature>
<dbReference type="InParanoid" id="A0A409WET5"/>
<accession>A0A409WET5</accession>
<dbReference type="OrthoDB" id="3032312at2759"/>
<feature type="compositionally biased region" description="Polar residues" evidence="1">
    <location>
        <begin position="295"/>
        <end position="305"/>
    </location>
</feature>
<dbReference type="AlphaFoldDB" id="A0A409WET5"/>
<gene>
    <name evidence="2" type="ORF">CVT25_014823</name>
</gene>
<feature type="region of interest" description="Disordered" evidence="1">
    <location>
        <begin position="337"/>
        <end position="369"/>
    </location>
</feature>
<keyword evidence="3" id="KW-1185">Reference proteome</keyword>
<feature type="compositionally biased region" description="Polar residues" evidence="1">
    <location>
        <begin position="130"/>
        <end position="144"/>
    </location>
</feature>
<organism evidence="2 3">
    <name type="scientific">Psilocybe cyanescens</name>
    <dbReference type="NCBI Taxonomy" id="93625"/>
    <lineage>
        <taxon>Eukaryota</taxon>
        <taxon>Fungi</taxon>
        <taxon>Dikarya</taxon>
        <taxon>Basidiomycota</taxon>
        <taxon>Agaricomycotina</taxon>
        <taxon>Agaricomycetes</taxon>
        <taxon>Agaricomycetidae</taxon>
        <taxon>Agaricales</taxon>
        <taxon>Agaricineae</taxon>
        <taxon>Strophariaceae</taxon>
        <taxon>Psilocybe</taxon>
    </lineage>
</organism>
<dbReference type="EMBL" id="NHYD01003445">
    <property type="protein sequence ID" value="PPQ77006.1"/>
    <property type="molecule type" value="Genomic_DNA"/>
</dbReference>
<protein>
    <submittedName>
        <fullName evidence="2">Uncharacterized protein</fullName>
    </submittedName>
</protein>
<sequence length="414" mass="44639">MGLSAAFSLSQGPVSDVSGSAIVLRSERKDASRFGESLAPRSSLPQSMVLAEPNITHVLVAGHRNSGELSGSSPVSLTRISHLRRAMANYQGSTNPLFSPYSAGPVYDESANVPMNFSYQYTSGESSSSALTRNQPASSSQSYLPNDLPELYYDQSWPSPPSATSLNMVSTPSPDWQMSWQPSEPKYIPNEPLYLPSQWQASFVGPNQASRPTIAPIDTNCSWKNYNQKAAEPTVILDSFDDLSTTRQIPSSSYPQTSFDNKLITDFGHSAPSVFSSPQSANMSHPALPEPLPISPSSCPPTTGQAPLKLHQPRPSRRIPIISLSDLAYACDRLPIHSKEPNTNAPETKLPTSRSSMSSFTGVMDPSSNQFTTRSFPTTNGPGAYKSTLQVGSTLKVIVCSCGCGQSTTSYPYH</sequence>
<feature type="region of interest" description="Disordered" evidence="1">
    <location>
        <begin position="294"/>
        <end position="313"/>
    </location>
</feature>
<feature type="region of interest" description="Disordered" evidence="1">
    <location>
        <begin position="124"/>
        <end position="145"/>
    </location>
</feature>
<evidence type="ECO:0000313" key="3">
    <source>
        <dbReference type="Proteomes" id="UP000283269"/>
    </source>
</evidence>
<proteinExistence type="predicted"/>
<evidence type="ECO:0000256" key="1">
    <source>
        <dbReference type="SAM" id="MobiDB-lite"/>
    </source>
</evidence>
<reference evidence="2 3" key="1">
    <citation type="journal article" date="2018" name="Evol. Lett.">
        <title>Horizontal gene cluster transfer increased hallucinogenic mushroom diversity.</title>
        <authorList>
            <person name="Reynolds H.T."/>
            <person name="Vijayakumar V."/>
            <person name="Gluck-Thaler E."/>
            <person name="Korotkin H.B."/>
            <person name="Matheny P.B."/>
            <person name="Slot J.C."/>
        </authorList>
    </citation>
    <scope>NUCLEOTIDE SEQUENCE [LARGE SCALE GENOMIC DNA]</scope>
    <source>
        <strain evidence="2 3">2631</strain>
    </source>
</reference>
<comment type="caution">
    <text evidence="2">The sequence shown here is derived from an EMBL/GenBank/DDBJ whole genome shotgun (WGS) entry which is preliminary data.</text>
</comment>
<name>A0A409WET5_PSICY</name>
<evidence type="ECO:0000313" key="2">
    <source>
        <dbReference type="EMBL" id="PPQ77006.1"/>
    </source>
</evidence>
<dbReference type="Proteomes" id="UP000283269">
    <property type="component" value="Unassembled WGS sequence"/>
</dbReference>